<organism evidence="1 2">
    <name type="scientific">Plasmodium vivax North Korean</name>
    <dbReference type="NCBI Taxonomy" id="1035514"/>
    <lineage>
        <taxon>Eukaryota</taxon>
        <taxon>Sar</taxon>
        <taxon>Alveolata</taxon>
        <taxon>Apicomplexa</taxon>
        <taxon>Aconoidasida</taxon>
        <taxon>Haemosporida</taxon>
        <taxon>Plasmodiidae</taxon>
        <taxon>Plasmodium</taxon>
        <taxon>Plasmodium (Plasmodium)</taxon>
    </lineage>
</organism>
<protein>
    <recommendedName>
        <fullName evidence="3">VIR protein</fullName>
    </recommendedName>
</protein>
<evidence type="ECO:0000313" key="2">
    <source>
        <dbReference type="Proteomes" id="UP000053239"/>
    </source>
</evidence>
<accession>A0A0J9WDQ2</accession>
<evidence type="ECO:0008006" key="3">
    <source>
        <dbReference type="Google" id="ProtNLM"/>
    </source>
</evidence>
<dbReference type="Proteomes" id="UP000053239">
    <property type="component" value="Unassembled WGS sequence"/>
</dbReference>
<dbReference type="EMBL" id="KQ235419">
    <property type="protein sequence ID" value="KMZ99303.1"/>
    <property type="molecule type" value="Genomic_DNA"/>
</dbReference>
<sequence length="342" mass="40044">MIFIVIKIYVYLHAHPKILLIHKYNGIFTIEGEGDILNLYDKLDQPGGENDQNKEILILCDKAPLLKRDTGEYKKFCKKLLNNLLLLTKDDYGGNNFLKYCDILYMWMYFEIKKNDIPDDITKPIFDQSVMMIKKKLTKTTCPYFNFNEKINEPTKLINLHIFNNNVDTIQGLLKNSDKSKYCYLKKYVYECVNIYKEMNKTYNFLGNCNSSQHEYACDISNKFYTFYTSKIFNNREINHEFPQLSSDTALNDILDCPLEESEYDTGSNETQQGTFITQGVSTALSSMFTPVRNLFRFGNKKHTIITSDFDKKMENELFDVINKDSNIKDIQPKYNIGYKPI</sequence>
<dbReference type="AlphaFoldDB" id="A0A0J9WDQ2"/>
<gene>
    <name evidence="1" type="ORF">PVNG_02186</name>
</gene>
<reference evidence="1 2" key="1">
    <citation type="submission" date="2011-09" db="EMBL/GenBank/DDBJ databases">
        <title>The Genome Sequence of Plasmodium vivax North Korean.</title>
        <authorList>
            <consortium name="The Broad Institute Genome Sequencing Platform"/>
            <consortium name="The Broad Institute Genome Sequencing Center for Infectious Disease"/>
            <person name="Neafsey D."/>
            <person name="Carlton J."/>
            <person name="Barnwell J."/>
            <person name="Collins W."/>
            <person name="Escalante A."/>
            <person name="Mullikin J."/>
            <person name="Saul A."/>
            <person name="Guigo R."/>
            <person name="Camara F."/>
            <person name="Young S.K."/>
            <person name="Zeng Q."/>
            <person name="Gargeya S."/>
            <person name="Fitzgerald M."/>
            <person name="Haas B."/>
            <person name="Abouelleil A."/>
            <person name="Alvarado L."/>
            <person name="Arachchi H.M."/>
            <person name="Berlin A."/>
            <person name="Brown A."/>
            <person name="Chapman S.B."/>
            <person name="Chen Z."/>
            <person name="Dunbar C."/>
            <person name="Freedman E."/>
            <person name="Gearin G."/>
            <person name="Gellesch M."/>
            <person name="Goldberg J."/>
            <person name="Griggs A."/>
            <person name="Gujja S."/>
            <person name="Heiman D."/>
            <person name="Howarth C."/>
            <person name="Larson L."/>
            <person name="Lui A."/>
            <person name="MacDonald P.J.P."/>
            <person name="Montmayeur A."/>
            <person name="Murphy C."/>
            <person name="Neiman D."/>
            <person name="Pearson M."/>
            <person name="Priest M."/>
            <person name="Roberts A."/>
            <person name="Saif S."/>
            <person name="Shea T."/>
            <person name="Shenoy N."/>
            <person name="Sisk P."/>
            <person name="Stolte C."/>
            <person name="Sykes S."/>
            <person name="Wortman J."/>
            <person name="Nusbaum C."/>
            <person name="Birren B."/>
        </authorList>
    </citation>
    <scope>NUCLEOTIDE SEQUENCE [LARGE SCALE GENOMIC DNA]</scope>
    <source>
        <strain evidence="1 2">North Korean</strain>
    </source>
</reference>
<evidence type="ECO:0000313" key="1">
    <source>
        <dbReference type="EMBL" id="KMZ99303.1"/>
    </source>
</evidence>
<name>A0A0J9WDQ2_PLAVI</name>
<proteinExistence type="predicted"/>